<dbReference type="PANTHER" id="PTHR13847">
    <property type="entry name" value="SARCOSINE DEHYDROGENASE-RELATED"/>
    <property type="match status" value="1"/>
</dbReference>
<dbReference type="Gene3D" id="2.102.10.10">
    <property type="entry name" value="Rieske [2Fe-2S] iron-sulphur domain"/>
    <property type="match status" value="1"/>
</dbReference>
<dbReference type="CDD" id="cd03477">
    <property type="entry name" value="Rieske_YhfW_C"/>
    <property type="match status" value="1"/>
</dbReference>
<dbReference type="AlphaFoldDB" id="H6RVW7"/>
<name>H6RVW7_BLASD</name>
<accession>H6RVW7</accession>
<dbReference type="InterPro" id="IPR005805">
    <property type="entry name" value="Rieske_Fe-S_prot_C"/>
</dbReference>
<dbReference type="InterPro" id="IPR038010">
    <property type="entry name" value="YhfW_C"/>
</dbReference>
<keyword evidence="8" id="KW-1185">Reference proteome</keyword>
<proteinExistence type="predicted"/>
<dbReference type="HOGENOM" id="CLU_007884_15_1_11"/>
<reference evidence="8" key="2">
    <citation type="submission" date="2012-02" db="EMBL/GenBank/DDBJ databases">
        <title>Complete genome sequence of Blastococcus saxobsidens strain DD2.</title>
        <authorList>
            <person name="Genoscope."/>
        </authorList>
    </citation>
    <scope>NUCLEOTIDE SEQUENCE [LARGE SCALE GENOMIC DNA]</scope>
    <source>
        <strain evidence="8">DD2</strain>
    </source>
</reference>
<dbReference type="GO" id="GO:0004497">
    <property type="term" value="F:monooxygenase activity"/>
    <property type="evidence" value="ECO:0007669"/>
    <property type="project" value="UniProtKB-ARBA"/>
</dbReference>
<dbReference type="PROSITE" id="PS51296">
    <property type="entry name" value="RIESKE"/>
    <property type="match status" value="1"/>
</dbReference>
<keyword evidence="2" id="KW-0479">Metal-binding</keyword>
<keyword evidence="5" id="KW-1015">Disulfide bond</keyword>
<evidence type="ECO:0000313" key="8">
    <source>
        <dbReference type="Proteomes" id="UP000007517"/>
    </source>
</evidence>
<sequence length="492" mass="51994">MAAPHLGGTAIRTAPADVLVLGGGITGLTTALLLQREGRAVTLVTAGRIGDSVTTRSTVKLTYGHGTLYSAIESTRGLDAAAAYAQANVAGLQQVVDLVADLGIDCGLERGLPHVVYAEDDATVAHVEREAEVARRIGLPVTLGREAPLPFPVPAALSFADQAQFHPGRYLAGLAEAFVRAGGSVIEDVRAQAVDEDDDGCTVETTAGRLSAAHVVVATHYPFLDRGGHFARLKPSRSYGVAGVLPSGVPAGMTINAGSPTRSTRTAVLEGEDLLIVVGEGHEVGHVTDTDQRWARLQDWAREHFGVTDFRYHWSAEELTSLDRVPFTGYVMPGSQRVLTATGFAGWGMTNGTASAMLIRDLVLDRDNPWAATFDARRAATSLPGPEFVKQNAHVATTWLKGRVLGAPKGSPQDLLPGEAAVLEADGKQTAAYRDEEGALHAVSSVCTHLGCTVAWNEGEKSWDCPCHGSRFGSDGRVLHGPASRPLEPREL</sequence>
<dbReference type="InterPro" id="IPR036922">
    <property type="entry name" value="Rieske_2Fe-2S_sf"/>
</dbReference>
<evidence type="ECO:0000259" key="6">
    <source>
        <dbReference type="PROSITE" id="PS51296"/>
    </source>
</evidence>
<dbReference type="FunFam" id="2.102.10.10:FF:000014">
    <property type="entry name" value="Oxidoreductase, FAD dependent"/>
    <property type="match status" value="1"/>
</dbReference>
<dbReference type="GO" id="GO:0046872">
    <property type="term" value="F:metal ion binding"/>
    <property type="evidence" value="ECO:0007669"/>
    <property type="project" value="UniProtKB-KW"/>
</dbReference>
<dbReference type="eggNOG" id="COG0665">
    <property type="taxonomic scope" value="Bacteria"/>
</dbReference>
<evidence type="ECO:0000256" key="1">
    <source>
        <dbReference type="ARBA" id="ARBA00022714"/>
    </source>
</evidence>
<keyword evidence="1" id="KW-0001">2Fe-2S</keyword>
<dbReference type="Pfam" id="PF01266">
    <property type="entry name" value="DAO"/>
    <property type="match status" value="1"/>
</dbReference>
<dbReference type="GO" id="GO:0005737">
    <property type="term" value="C:cytoplasm"/>
    <property type="evidence" value="ECO:0007669"/>
    <property type="project" value="TreeGrafter"/>
</dbReference>
<organism evidence="7 8">
    <name type="scientific">Blastococcus saxobsidens (strain DD2)</name>
    <dbReference type="NCBI Taxonomy" id="1146883"/>
    <lineage>
        <taxon>Bacteria</taxon>
        <taxon>Bacillati</taxon>
        <taxon>Actinomycetota</taxon>
        <taxon>Actinomycetes</taxon>
        <taxon>Geodermatophilales</taxon>
        <taxon>Geodermatophilaceae</taxon>
        <taxon>Blastococcus</taxon>
    </lineage>
</organism>
<dbReference type="PANTHER" id="PTHR13847:SF274">
    <property type="entry name" value="RIESKE 2FE-2S IRON-SULFUR PROTEIN YHFW-RELATED"/>
    <property type="match status" value="1"/>
</dbReference>
<feature type="domain" description="Rieske" evidence="6">
    <location>
        <begin position="407"/>
        <end position="492"/>
    </location>
</feature>
<gene>
    <name evidence="7" type="ordered locus">BLASA_3760</name>
</gene>
<dbReference type="InterPro" id="IPR017941">
    <property type="entry name" value="Rieske_2Fe-2S"/>
</dbReference>
<dbReference type="SUPFAM" id="SSF50022">
    <property type="entry name" value="ISP domain"/>
    <property type="match status" value="1"/>
</dbReference>
<dbReference type="STRING" id="1146883.BLASA_3760"/>
<evidence type="ECO:0000256" key="2">
    <source>
        <dbReference type="ARBA" id="ARBA00022723"/>
    </source>
</evidence>
<dbReference type="eggNOG" id="COG0723">
    <property type="taxonomic scope" value="Bacteria"/>
</dbReference>
<keyword evidence="3" id="KW-0408">Iron</keyword>
<dbReference type="InterPro" id="IPR006076">
    <property type="entry name" value="FAD-dep_OxRdtase"/>
</dbReference>
<protein>
    <submittedName>
        <fullName evidence="7">Glycine/D-amino acid oxidase, deaminating</fullName>
    </submittedName>
</protein>
<evidence type="ECO:0000256" key="5">
    <source>
        <dbReference type="ARBA" id="ARBA00023157"/>
    </source>
</evidence>
<dbReference type="InterPro" id="IPR036188">
    <property type="entry name" value="FAD/NAD-bd_sf"/>
</dbReference>
<dbReference type="KEGG" id="bsd:BLASA_3760"/>
<dbReference type="GO" id="GO:0016705">
    <property type="term" value="F:oxidoreductase activity, acting on paired donors, with incorporation or reduction of molecular oxygen"/>
    <property type="evidence" value="ECO:0007669"/>
    <property type="project" value="UniProtKB-ARBA"/>
</dbReference>
<dbReference type="Gene3D" id="3.50.50.60">
    <property type="entry name" value="FAD/NAD(P)-binding domain"/>
    <property type="match status" value="1"/>
</dbReference>
<keyword evidence="4" id="KW-0411">Iron-sulfur</keyword>
<dbReference type="Pfam" id="PF00355">
    <property type="entry name" value="Rieske"/>
    <property type="match status" value="1"/>
</dbReference>
<evidence type="ECO:0000256" key="3">
    <source>
        <dbReference type="ARBA" id="ARBA00023004"/>
    </source>
</evidence>
<dbReference type="Proteomes" id="UP000007517">
    <property type="component" value="Chromosome"/>
</dbReference>
<dbReference type="SUPFAM" id="SSF51905">
    <property type="entry name" value="FAD/NAD(P)-binding domain"/>
    <property type="match status" value="1"/>
</dbReference>
<evidence type="ECO:0000313" key="7">
    <source>
        <dbReference type="EMBL" id="CCG04597.1"/>
    </source>
</evidence>
<dbReference type="PRINTS" id="PR00162">
    <property type="entry name" value="RIESKE"/>
</dbReference>
<dbReference type="EMBL" id="FO117623">
    <property type="protein sequence ID" value="CCG04597.1"/>
    <property type="molecule type" value="Genomic_DNA"/>
</dbReference>
<evidence type="ECO:0000256" key="4">
    <source>
        <dbReference type="ARBA" id="ARBA00023014"/>
    </source>
</evidence>
<reference evidence="7 8" key="1">
    <citation type="journal article" date="2012" name="J. Bacteriol.">
        <title>Genome Sequence of Blastococcus saxobsidens DD2, a Stone-Inhabiting Bacterium.</title>
        <authorList>
            <person name="Chouaia B."/>
            <person name="Crotti E."/>
            <person name="Brusetti L."/>
            <person name="Daffonchio D."/>
            <person name="Essoussi I."/>
            <person name="Nouioui I."/>
            <person name="Sbissi I."/>
            <person name="Ghodhbane-Gtari F."/>
            <person name="Gtari M."/>
            <person name="Vacherie B."/>
            <person name="Barbe V."/>
            <person name="Medigue C."/>
            <person name="Gury J."/>
            <person name="Pujic P."/>
            <person name="Normand P."/>
        </authorList>
    </citation>
    <scope>NUCLEOTIDE SEQUENCE [LARGE SCALE GENOMIC DNA]</scope>
    <source>
        <strain evidence="7 8">DD2</strain>
    </source>
</reference>
<dbReference type="GO" id="GO:0016020">
    <property type="term" value="C:membrane"/>
    <property type="evidence" value="ECO:0007669"/>
    <property type="project" value="InterPro"/>
</dbReference>
<dbReference type="GO" id="GO:0051537">
    <property type="term" value="F:2 iron, 2 sulfur cluster binding"/>
    <property type="evidence" value="ECO:0007669"/>
    <property type="project" value="UniProtKB-KW"/>
</dbReference>
<dbReference type="Gene3D" id="3.30.9.10">
    <property type="entry name" value="D-Amino Acid Oxidase, subunit A, domain 2"/>
    <property type="match status" value="1"/>
</dbReference>